<dbReference type="GO" id="GO:0006412">
    <property type="term" value="P:translation"/>
    <property type="evidence" value="ECO:0007669"/>
    <property type="project" value="InterPro"/>
</dbReference>
<proteinExistence type="predicted"/>
<feature type="transmembrane region" description="Helical" evidence="1">
    <location>
        <begin position="67"/>
        <end position="96"/>
    </location>
</feature>
<keyword evidence="1" id="KW-0472">Membrane</keyword>
<evidence type="ECO:0008006" key="4">
    <source>
        <dbReference type="Google" id="ProtNLM"/>
    </source>
</evidence>
<dbReference type="GO" id="GO:0005840">
    <property type="term" value="C:ribosome"/>
    <property type="evidence" value="ECO:0007669"/>
    <property type="project" value="InterPro"/>
</dbReference>
<evidence type="ECO:0000313" key="3">
    <source>
        <dbReference type="Proteomes" id="UP000289340"/>
    </source>
</evidence>
<dbReference type="EMBL" id="QZWG01000002">
    <property type="protein sequence ID" value="RZC25401.1"/>
    <property type="molecule type" value="Genomic_DNA"/>
</dbReference>
<dbReference type="AlphaFoldDB" id="A0A445LQ86"/>
<dbReference type="Proteomes" id="UP000289340">
    <property type="component" value="Chromosome 2"/>
</dbReference>
<keyword evidence="1" id="KW-0812">Transmembrane</keyword>
<keyword evidence="1" id="KW-1133">Transmembrane helix</keyword>
<evidence type="ECO:0000256" key="1">
    <source>
        <dbReference type="SAM" id="Phobius"/>
    </source>
</evidence>
<comment type="caution">
    <text evidence="2">The sequence shown here is derived from an EMBL/GenBank/DDBJ whole genome shotgun (WGS) entry which is preliminary data.</text>
</comment>
<protein>
    <recommendedName>
        <fullName evidence="4">60S ribosomal protein L9</fullName>
    </recommendedName>
</protein>
<keyword evidence="3" id="KW-1185">Reference proteome</keyword>
<dbReference type="GO" id="GO:0003735">
    <property type="term" value="F:structural constituent of ribosome"/>
    <property type="evidence" value="ECO:0007669"/>
    <property type="project" value="InterPro"/>
</dbReference>
<evidence type="ECO:0000313" key="2">
    <source>
        <dbReference type="EMBL" id="RZC25401.1"/>
    </source>
</evidence>
<name>A0A445LQ86_GLYSO</name>
<gene>
    <name evidence="2" type="ORF">D0Y65_004198</name>
</gene>
<accession>A0A445LQ86</accession>
<dbReference type="Gene3D" id="3.90.930.12">
    <property type="entry name" value="Ribosomal protein L6, alpha-beta domain"/>
    <property type="match status" value="1"/>
</dbReference>
<sequence length="201" mass="22386">MAVKGSLRFVYAHFPIKASIGNNNKSIKIRNFLGEKKVQWRGRHLLCRNNWELDCISDNVANGSFSLFPIVAAIIADSFFGSFLVALVSYCVSFLVPDHILKKGKLHLYGVTDMQLIIVNILPQTRPRLKAEFGLKMHESSFGHGLSEQISNLIMGRNVVSDKMAKSNSFTDIVIVQFNVLAAGMKYGIDGHVECTQIITI</sequence>
<organism evidence="2 3">
    <name type="scientific">Glycine soja</name>
    <name type="common">Wild soybean</name>
    <dbReference type="NCBI Taxonomy" id="3848"/>
    <lineage>
        <taxon>Eukaryota</taxon>
        <taxon>Viridiplantae</taxon>
        <taxon>Streptophyta</taxon>
        <taxon>Embryophyta</taxon>
        <taxon>Tracheophyta</taxon>
        <taxon>Spermatophyta</taxon>
        <taxon>Magnoliopsida</taxon>
        <taxon>eudicotyledons</taxon>
        <taxon>Gunneridae</taxon>
        <taxon>Pentapetalae</taxon>
        <taxon>rosids</taxon>
        <taxon>fabids</taxon>
        <taxon>Fabales</taxon>
        <taxon>Fabaceae</taxon>
        <taxon>Papilionoideae</taxon>
        <taxon>50 kb inversion clade</taxon>
        <taxon>NPAAA clade</taxon>
        <taxon>indigoferoid/millettioid clade</taxon>
        <taxon>Phaseoleae</taxon>
        <taxon>Glycine</taxon>
        <taxon>Glycine subgen. Soja</taxon>
    </lineage>
</organism>
<reference evidence="2 3" key="1">
    <citation type="submission" date="2018-09" db="EMBL/GenBank/DDBJ databases">
        <title>A high-quality reference genome of wild soybean provides a powerful tool to mine soybean genomes.</title>
        <authorList>
            <person name="Xie M."/>
            <person name="Chung C.Y.L."/>
            <person name="Li M.-W."/>
            <person name="Wong F.-L."/>
            <person name="Chan T.-F."/>
            <person name="Lam H.-M."/>
        </authorList>
    </citation>
    <scope>NUCLEOTIDE SEQUENCE [LARGE SCALE GENOMIC DNA]</scope>
    <source>
        <strain evidence="3">cv. W05</strain>
        <tissue evidence="2">Hypocotyl of etiolated seedlings</tissue>
    </source>
</reference>
<dbReference type="InterPro" id="IPR036789">
    <property type="entry name" value="Ribosomal_uL6-like_a/b-dom_sf"/>
</dbReference>
<dbReference type="GO" id="GO:0019843">
    <property type="term" value="F:rRNA binding"/>
    <property type="evidence" value="ECO:0007669"/>
    <property type="project" value="InterPro"/>
</dbReference>